<accession>A0A9K3CP67</accession>
<name>A0A9K3CP67_9EUKA</name>
<comment type="caution">
    <text evidence="2">The sequence shown here is derived from an EMBL/GenBank/DDBJ whole genome shotgun (WGS) entry which is preliminary data.</text>
</comment>
<reference evidence="2 3" key="1">
    <citation type="journal article" date="2018" name="PLoS ONE">
        <title>The draft genome of Kipferlia bialata reveals reductive genome evolution in fornicate parasites.</title>
        <authorList>
            <person name="Tanifuji G."/>
            <person name="Takabayashi S."/>
            <person name="Kume K."/>
            <person name="Takagi M."/>
            <person name="Nakayama T."/>
            <person name="Kamikawa R."/>
            <person name="Inagaki Y."/>
            <person name="Hashimoto T."/>
        </authorList>
    </citation>
    <scope>NUCLEOTIDE SEQUENCE [LARGE SCALE GENOMIC DNA]</scope>
    <source>
        <strain evidence="2">NY0173</strain>
    </source>
</reference>
<gene>
    <name evidence="2" type="ORF">KIPB_001579</name>
</gene>
<dbReference type="EMBL" id="BDIP01000231">
    <property type="protein sequence ID" value="GIQ80739.1"/>
    <property type="molecule type" value="Genomic_DNA"/>
</dbReference>
<proteinExistence type="predicted"/>
<feature type="compositionally biased region" description="Polar residues" evidence="1">
    <location>
        <begin position="1"/>
        <end position="13"/>
    </location>
</feature>
<keyword evidence="3" id="KW-1185">Reference proteome</keyword>
<sequence length="665" mass="74769">MAGTDTTSETPTACVSPRDVDTTDAVEVQLQCGPMGPLSDADRTHIHNTMKAYFGMYPASLSTAHLDYAAEEERRYRAHVASLATPTALAERRRRSVFLELYHQTHPVWQQSTVSQRKMAHKREQRQRLCVLEERAKTDAGIATGLTRLMSTPVPDLRRLCRHNQVMTAGIKVQLVERLMQCALHGSPGPCPQCHTCESEVVYDTEGAPQAVRCHHELADFDRVTPCGYVREYTGQGAPFRDTPDRCIANAVTHRTQPPDYTCECCGEVPQRGHRSSCTHAFHVCKHCKRQAKQARQSRMQELLSWTHSLGLSLADIQRAGDVYAAYLNGHGTRSAAELAATCAKLRYVTTYCPEFPKVAVALERLLAEVTKDEAMEAASTLYGTPFPPLYSDGLERRVIQTVFRRECTTLDECLAYEADNWTIPSTLPWLREDYTGNDQDYIDLNNYGGHSYIGQKEREGCLDARWEDQWPEGEPIRFDDCVIYTPRAVREVLCIHPHDTPDTHMPRCLICRFQPEGVVVRPSHKAHSTGSQTGIPGPYTRRWLGLEREGVVADRPKRTKGMASTRRRLRADGLDTLTNTITRCARMDIPSLRTGLSRVMRGRRLIHRWVLAVPAKGAARVPKARRVEKREVGRVPQRQRVDARRGKAVRPLGAMEAAGIGTLL</sequence>
<evidence type="ECO:0000256" key="1">
    <source>
        <dbReference type="SAM" id="MobiDB-lite"/>
    </source>
</evidence>
<feature type="region of interest" description="Disordered" evidence="1">
    <location>
        <begin position="1"/>
        <end position="20"/>
    </location>
</feature>
<dbReference type="Proteomes" id="UP000265618">
    <property type="component" value="Unassembled WGS sequence"/>
</dbReference>
<evidence type="ECO:0000313" key="3">
    <source>
        <dbReference type="Proteomes" id="UP000265618"/>
    </source>
</evidence>
<dbReference type="AlphaFoldDB" id="A0A9K3CP67"/>
<organism evidence="2 3">
    <name type="scientific">Kipferlia bialata</name>
    <dbReference type="NCBI Taxonomy" id="797122"/>
    <lineage>
        <taxon>Eukaryota</taxon>
        <taxon>Metamonada</taxon>
        <taxon>Carpediemonas-like organisms</taxon>
        <taxon>Kipferlia</taxon>
    </lineage>
</organism>
<dbReference type="Gene3D" id="3.90.640.80">
    <property type="match status" value="1"/>
</dbReference>
<evidence type="ECO:0000313" key="2">
    <source>
        <dbReference type="EMBL" id="GIQ80739.1"/>
    </source>
</evidence>
<protein>
    <submittedName>
        <fullName evidence="2">Uncharacterized protein</fullName>
    </submittedName>
</protein>